<keyword evidence="3" id="KW-1185">Reference proteome</keyword>
<accession>A0ABS2CSN2</accession>
<comment type="caution">
    <text evidence="2">The sequence shown here is derived from an EMBL/GenBank/DDBJ whole genome shotgun (WGS) entry which is preliminary data.</text>
</comment>
<dbReference type="RefSeq" id="WP_204158596.1">
    <property type="nucleotide sequence ID" value="NZ_JACSOD020000278.1"/>
</dbReference>
<evidence type="ECO:0000313" key="3">
    <source>
        <dbReference type="Proteomes" id="UP000759529"/>
    </source>
</evidence>
<feature type="domain" description="Fibronectin type-III" evidence="1">
    <location>
        <begin position="1"/>
        <end position="90"/>
    </location>
</feature>
<dbReference type="NCBIfam" id="NF038128">
    <property type="entry name" value="choice_anch_J"/>
    <property type="match status" value="1"/>
</dbReference>
<evidence type="ECO:0000313" key="2">
    <source>
        <dbReference type="EMBL" id="MBM6497891.1"/>
    </source>
</evidence>
<dbReference type="Proteomes" id="UP000759529">
    <property type="component" value="Unassembled WGS sequence"/>
</dbReference>
<feature type="non-terminal residue" evidence="2">
    <location>
        <position position="1"/>
    </location>
</feature>
<organism evidence="2 3">
    <name type="scientific">Flavobacterium macrobrachii</name>
    <dbReference type="NCBI Taxonomy" id="591204"/>
    <lineage>
        <taxon>Bacteria</taxon>
        <taxon>Pseudomonadati</taxon>
        <taxon>Bacteroidota</taxon>
        <taxon>Flavobacteriia</taxon>
        <taxon>Flavobacteriales</taxon>
        <taxon>Flavobacteriaceae</taxon>
        <taxon>Flavobacterium</taxon>
    </lineage>
</organism>
<dbReference type="PROSITE" id="PS50853">
    <property type="entry name" value="FN3"/>
    <property type="match status" value="1"/>
</dbReference>
<reference evidence="2 3" key="1">
    <citation type="submission" date="2021-02" db="EMBL/GenBank/DDBJ databases">
        <authorList>
            <person name="Jung H.S."/>
            <person name="Chun B.H."/>
            <person name="Jeon C.O."/>
        </authorList>
    </citation>
    <scope>NUCLEOTIDE SEQUENCE [LARGE SCALE GENOMIC DNA]</scope>
    <source>
        <strain evidence="2 3">LMG 25203</strain>
    </source>
</reference>
<gene>
    <name evidence="2" type="ORF">H9X54_001005</name>
</gene>
<dbReference type="Pfam" id="PF07675">
    <property type="entry name" value="Cleaved_Adhesin"/>
    <property type="match status" value="1"/>
</dbReference>
<dbReference type="InterPro" id="IPR036116">
    <property type="entry name" value="FN3_sf"/>
</dbReference>
<dbReference type="EMBL" id="JACSOD020000278">
    <property type="protein sequence ID" value="MBM6497891.1"/>
    <property type="molecule type" value="Genomic_DNA"/>
</dbReference>
<name>A0ABS2CSN2_9FLAO</name>
<dbReference type="CDD" id="cd00063">
    <property type="entry name" value="FN3"/>
    <property type="match status" value="1"/>
</dbReference>
<feature type="non-terminal residue" evidence="2">
    <location>
        <position position="198"/>
    </location>
</feature>
<dbReference type="SUPFAM" id="SSF49265">
    <property type="entry name" value="Fibronectin type III"/>
    <property type="match status" value="1"/>
</dbReference>
<dbReference type="Pfam" id="PF00041">
    <property type="entry name" value="fn3"/>
    <property type="match status" value="1"/>
</dbReference>
<dbReference type="Gene3D" id="2.60.120.200">
    <property type="match status" value="1"/>
</dbReference>
<sequence length="198" mass="21327">NLNAPVISQTSANLSWSAGAATSWEVVVQNAGNGVPQGSGIQTTNNTAYTTPNPLTANTPYEFYVRAVCNDGSGNFSAWAGPFVFRTLCDAFPVPFQEGFNSTSTTEACWTVLNVNNDADSWNLNYATTPFEGDQVAAITTDFNAGNNNDWLISPQIILTGNQRLKYRYRVQSAGEPDAFRVMLSTTGTSPVAFTETL</sequence>
<proteinExistence type="predicted"/>
<dbReference type="InterPro" id="IPR003961">
    <property type="entry name" value="FN3_dom"/>
</dbReference>
<protein>
    <submittedName>
        <fullName evidence="2">Choice-of-anchor J domain-containing protein</fullName>
    </submittedName>
</protein>
<dbReference type="InterPro" id="IPR013783">
    <property type="entry name" value="Ig-like_fold"/>
</dbReference>
<evidence type="ECO:0000259" key="1">
    <source>
        <dbReference type="PROSITE" id="PS50853"/>
    </source>
</evidence>
<dbReference type="InterPro" id="IPR011628">
    <property type="entry name" value="Cleaved_adhesin"/>
</dbReference>
<dbReference type="Gene3D" id="2.60.40.10">
    <property type="entry name" value="Immunoglobulins"/>
    <property type="match status" value="1"/>
</dbReference>